<feature type="domain" description="BHLH" evidence="8">
    <location>
        <begin position="35"/>
        <end position="85"/>
    </location>
</feature>
<evidence type="ECO:0000256" key="6">
    <source>
        <dbReference type="SAM" id="Coils"/>
    </source>
</evidence>
<dbReference type="KEGG" id="egu:105058334"/>
<evidence type="ECO:0000256" key="4">
    <source>
        <dbReference type="ARBA" id="ARBA00023163"/>
    </source>
</evidence>
<keyword evidence="9" id="KW-1185">Reference proteome</keyword>
<dbReference type="InterPro" id="IPR036638">
    <property type="entry name" value="HLH_DNA-bd_sf"/>
</dbReference>
<dbReference type="OrthoDB" id="1931098at2759"/>
<dbReference type="Gene3D" id="4.10.280.10">
    <property type="entry name" value="Helix-loop-helix DNA-binding domain"/>
    <property type="match status" value="1"/>
</dbReference>
<feature type="compositionally biased region" description="Polar residues" evidence="7">
    <location>
        <begin position="1"/>
        <end position="13"/>
    </location>
</feature>
<dbReference type="SUPFAM" id="SSF47459">
    <property type="entry name" value="HLH, helix-loop-helix DNA-binding domain"/>
    <property type="match status" value="1"/>
</dbReference>
<dbReference type="SMART" id="SM00353">
    <property type="entry name" value="HLH"/>
    <property type="match status" value="1"/>
</dbReference>
<feature type="compositionally biased region" description="Polar residues" evidence="7">
    <location>
        <begin position="230"/>
        <end position="239"/>
    </location>
</feature>
<protein>
    <submittedName>
        <fullName evidence="10 11">Transcription factor BHLH062</fullName>
    </submittedName>
</protein>
<keyword evidence="6" id="KW-0175">Coiled coil</keyword>
<dbReference type="Proteomes" id="UP000504607">
    <property type="component" value="Chromosome 15"/>
</dbReference>
<feature type="region of interest" description="Disordered" evidence="7">
    <location>
        <begin position="1"/>
        <end position="50"/>
    </location>
</feature>
<evidence type="ECO:0000256" key="5">
    <source>
        <dbReference type="ARBA" id="ARBA00023242"/>
    </source>
</evidence>
<evidence type="ECO:0000256" key="3">
    <source>
        <dbReference type="ARBA" id="ARBA00023125"/>
    </source>
</evidence>
<dbReference type="GO" id="GO:0046983">
    <property type="term" value="F:protein dimerization activity"/>
    <property type="evidence" value="ECO:0007669"/>
    <property type="project" value="InterPro"/>
</dbReference>
<evidence type="ECO:0000313" key="9">
    <source>
        <dbReference type="Proteomes" id="UP000504607"/>
    </source>
</evidence>
<feature type="compositionally biased region" description="Basic residues" evidence="7">
    <location>
        <begin position="194"/>
        <end position="203"/>
    </location>
</feature>
<feature type="compositionally biased region" description="Basic residues" evidence="7">
    <location>
        <begin position="28"/>
        <end position="45"/>
    </location>
</feature>
<dbReference type="AlphaFoldDB" id="A0A6I9S998"/>
<evidence type="ECO:0000256" key="1">
    <source>
        <dbReference type="ARBA" id="ARBA00005510"/>
    </source>
</evidence>
<dbReference type="GO" id="GO:0003677">
    <property type="term" value="F:DNA binding"/>
    <property type="evidence" value="ECO:0007669"/>
    <property type="project" value="UniProtKB-KW"/>
</dbReference>
<dbReference type="InterPro" id="IPR011598">
    <property type="entry name" value="bHLH_dom"/>
</dbReference>
<evidence type="ECO:0000313" key="11">
    <source>
        <dbReference type="RefSeq" id="XP_010939525.1"/>
    </source>
</evidence>
<dbReference type="RefSeq" id="XP_010939525.1">
    <property type="nucleotide sequence ID" value="XM_010941223.2"/>
</dbReference>
<accession>A0A6I9S998</accession>
<dbReference type="Pfam" id="PF23177">
    <property type="entry name" value="bHLH_IRO3"/>
    <property type="match status" value="1"/>
</dbReference>
<dbReference type="CDD" id="cd11446">
    <property type="entry name" value="bHLH_AtILR3_like"/>
    <property type="match status" value="1"/>
</dbReference>
<feature type="coiled-coil region" evidence="6">
    <location>
        <begin position="75"/>
        <end position="130"/>
    </location>
</feature>
<feature type="region of interest" description="Disordered" evidence="7">
    <location>
        <begin position="181"/>
        <end position="248"/>
    </location>
</feature>
<dbReference type="InterPro" id="IPR057075">
    <property type="entry name" value="bHLH_IRO3"/>
</dbReference>
<comment type="similarity">
    <text evidence="1">Belongs to the bHLH protein family.</text>
</comment>
<proteinExistence type="inferred from homology"/>
<dbReference type="RefSeq" id="XP_010939524.1">
    <property type="nucleotide sequence ID" value="XM_010941222.3"/>
</dbReference>
<dbReference type="PANTHER" id="PTHR47075:SF9">
    <property type="entry name" value="TRANSCRIPTION FACTOR BHLH47"/>
    <property type="match status" value="1"/>
</dbReference>
<reference evidence="10 11" key="1">
    <citation type="submission" date="2025-04" db="UniProtKB">
        <authorList>
            <consortium name="RefSeq"/>
        </authorList>
    </citation>
    <scope>IDENTIFICATION</scope>
</reference>
<dbReference type="PANTHER" id="PTHR47075">
    <property type="entry name" value="TRANSCRIPTION FACTOR BHLH47"/>
    <property type="match status" value="1"/>
</dbReference>
<name>A0A6I9S998_ELAGV</name>
<dbReference type="PROSITE" id="PS50888">
    <property type="entry name" value="BHLH"/>
    <property type="match status" value="1"/>
</dbReference>
<evidence type="ECO:0000259" key="8">
    <source>
        <dbReference type="PROSITE" id="PS50888"/>
    </source>
</evidence>
<gene>
    <name evidence="10 11" type="primary">LOC105058334</name>
</gene>
<evidence type="ECO:0000256" key="2">
    <source>
        <dbReference type="ARBA" id="ARBA00023015"/>
    </source>
</evidence>
<dbReference type="GeneID" id="105058334"/>
<organism evidence="9 11">
    <name type="scientific">Elaeis guineensis var. tenera</name>
    <name type="common">Oil palm</name>
    <dbReference type="NCBI Taxonomy" id="51953"/>
    <lineage>
        <taxon>Eukaryota</taxon>
        <taxon>Viridiplantae</taxon>
        <taxon>Streptophyta</taxon>
        <taxon>Embryophyta</taxon>
        <taxon>Tracheophyta</taxon>
        <taxon>Spermatophyta</taxon>
        <taxon>Magnoliopsida</taxon>
        <taxon>Liliopsida</taxon>
        <taxon>Arecaceae</taxon>
        <taxon>Arecoideae</taxon>
        <taxon>Cocoseae</taxon>
        <taxon>Elaeidinae</taxon>
        <taxon>Elaeis</taxon>
    </lineage>
</organism>
<keyword evidence="3" id="KW-0238">DNA-binding</keyword>
<keyword evidence="5" id="KW-0539">Nucleus</keyword>
<keyword evidence="2" id="KW-0805">Transcription regulation</keyword>
<evidence type="ECO:0000256" key="7">
    <source>
        <dbReference type="SAM" id="MobiDB-lite"/>
    </source>
</evidence>
<sequence>MVTEPPSSMTNDGNIVAEQPVGGSIPNKKNKGKVPKKEHKAKREKLKRDHLNERFSELGHAVEPARQNNGKASILGDATRLVQDLIQQVESLKKENAALVTESHYVAVEKNELKDENTVLGAEIERLRNELHERMHSNPMWHDGAEVALPAPPQPTAAALPMQQPPVGPLYVIPLHQELHPFSETGDAPAPPKHPSHVRRPHARYPTPSDSWPLELLSRHQRAAHEAQHKGSSSCMTSNRGEEGADEV</sequence>
<keyword evidence="4" id="KW-0804">Transcription</keyword>
<evidence type="ECO:0000313" key="10">
    <source>
        <dbReference type="RefSeq" id="XP_010939524.1"/>
    </source>
</evidence>